<organism evidence="2 3">
    <name type="scientific">Scytalidium lignicola</name>
    <name type="common">Hyphomycete</name>
    <dbReference type="NCBI Taxonomy" id="5539"/>
    <lineage>
        <taxon>Eukaryota</taxon>
        <taxon>Fungi</taxon>
        <taxon>Dikarya</taxon>
        <taxon>Ascomycota</taxon>
        <taxon>Pezizomycotina</taxon>
        <taxon>Leotiomycetes</taxon>
        <taxon>Leotiomycetes incertae sedis</taxon>
        <taxon>Scytalidium</taxon>
    </lineage>
</organism>
<dbReference type="OrthoDB" id="4155914at2759"/>
<gene>
    <name evidence="2" type="ORF">B7463_g4350</name>
</gene>
<dbReference type="STRING" id="5539.A0A3E2HEY6"/>
<feature type="compositionally biased region" description="Basic and acidic residues" evidence="1">
    <location>
        <begin position="123"/>
        <end position="134"/>
    </location>
</feature>
<feature type="non-terminal residue" evidence="2">
    <location>
        <position position="1"/>
    </location>
</feature>
<comment type="caution">
    <text evidence="2">The sequence shown here is derived from an EMBL/GenBank/DDBJ whole genome shotgun (WGS) entry which is preliminary data.</text>
</comment>
<sequence length="898" mass="98121">MPFGIHKHSNRSKQALNDSAGQGSTSPSSGRSESPASAPVPAPDRGAAQPQPQAFILTARNEPQSYATLNNTGQVPEPDQPVYQHPAAILSRSQSTRYSSNSYPQHPALVQAGASTDNLTNFDARRSQQQDERASVGLVPSPEHKKRSIFDRMRPSSSRSEHKHQSTPSQSSTYNNTSGLARRLSKRQEAPPVIRTVQQRRDSLDQQQRQEWQAAQAAQGSRSHLPSPQEAHEDESSIDPYQITDPVQVQHYSQEQELGQHQTIRAVVSDSDELSYEETPKRYSLEPPPPQQQLPEQHHHHQQQQPQQQRNSQVFLQTQEIPQQIPSQLPHPIYTATQGILQPGNLVTRDQYPQIQNVETISQFSHDSPVFQEEEQRPISVQSSGPSPTSIPPRQEYPNRSSSIQAPRPLSEVGNMAGQGPGRTPQPTRRPGEQEQTVPSIQPQPDSRGPPPEYRREPSAAGVAPSVAPGVTGSRVSNYQGGPPQREQFGSNGSGEQGRNTPPPAPDREVNEAYKELLKGLYFEKTAQVEQLQNTLANQRLSQSRTSLDDSEYMTRFQRLDGAITNLAFNIRKDWRSIPPWLACHVNADAIKIGKQEMTAVGRSCITRFLVDEIFNRSFHPGLESELSTNLKLVEQNIRLFSPTLNNQEESDALTAKVVQWRLATLDGLRDVLSTADSEECRKQFTRMATTNLTAILINYLVEPTPGGLEDSAHMIIELAVSIAANLPLESRDISIVYPLPGEPVQPYIMKVETGIPPLETPVQSGESGGMDVDSVSSGSGGVDKDDSGSAKDASGTERGSDGKPRKDKSSKTSSMLSAMMGSGAGGAPGPQQKKNSMSSQGSGEAGAQNQAQQGSGPGEARKSGEYGPQKVRFAGFVGLEVRGRQMLLKAPVWANGA</sequence>
<protein>
    <submittedName>
        <fullName evidence="2">Uncharacterized protein</fullName>
    </submittedName>
</protein>
<feature type="non-terminal residue" evidence="2">
    <location>
        <position position="898"/>
    </location>
</feature>
<feature type="compositionally biased region" description="Polar residues" evidence="1">
    <location>
        <begin position="166"/>
        <end position="179"/>
    </location>
</feature>
<feature type="compositionally biased region" description="Basic residues" evidence="1">
    <location>
        <begin position="1"/>
        <end position="11"/>
    </location>
</feature>
<dbReference type="AlphaFoldDB" id="A0A3E2HEY6"/>
<evidence type="ECO:0000313" key="3">
    <source>
        <dbReference type="Proteomes" id="UP000258309"/>
    </source>
</evidence>
<evidence type="ECO:0000313" key="2">
    <source>
        <dbReference type="EMBL" id="RFU31970.1"/>
    </source>
</evidence>
<feature type="compositionally biased region" description="Polar residues" evidence="1">
    <location>
        <begin position="434"/>
        <end position="445"/>
    </location>
</feature>
<feature type="compositionally biased region" description="Basic and acidic residues" evidence="1">
    <location>
        <begin position="148"/>
        <end position="164"/>
    </location>
</feature>
<proteinExistence type="predicted"/>
<feature type="region of interest" description="Disordered" evidence="1">
    <location>
        <begin position="759"/>
        <end position="868"/>
    </location>
</feature>
<feature type="region of interest" description="Disordered" evidence="1">
    <location>
        <begin position="366"/>
        <end position="508"/>
    </location>
</feature>
<feature type="compositionally biased region" description="Low complexity" evidence="1">
    <location>
        <begin position="91"/>
        <end position="103"/>
    </location>
</feature>
<dbReference type="EMBL" id="NCSJ02000064">
    <property type="protein sequence ID" value="RFU31970.1"/>
    <property type="molecule type" value="Genomic_DNA"/>
</dbReference>
<feature type="region of interest" description="Disordered" evidence="1">
    <location>
        <begin position="270"/>
        <end position="314"/>
    </location>
</feature>
<feature type="region of interest" description="Disordered" evidence="1">
    <location>
        <begin position="1"/>
        <end position="236"/>
    </location>
</feature>
<feature type="compositionally biased region" description="Polar residues" evidence="1">
    <location>
        <begin position="379"/>
        <end position="388"/>
    </location>
</feature>
<reference evidence="2 3" key="1">
    <citation type="submission" date="2018-05" db="EMBL/GenBank/DDBJ databases">
        <title>Draft genome sequence of Scytalidium lignicola DSM 105466, a ubiquitous saprotrophic fungus.</title>
        <authorList>
            <person name="Buettner E."/>
            <person name="Gebauer A.M."/>
            <person name="Hofrichter M."/>
            <person name="Liers C."/>
            <person name="Kellner H."/>
        </authorList>
    </citation>
    <scope>NUCLEOTIDE SEQUENCE [LARGE SCALE GENOMIC DNA]</scope>
    <source>
        <strain evidence="2 3">DSM 105466</strain>
    </source>
</reference>
<name>A0A3E2HEY6_SCYLI</name>
<feature type="compositionally biased region" description="Low complexity" evidence="1">
    <location>
        <begin position="205"/>
        <end position="219"/>
    </location>
</feature>
<dbReference type="OMA" id="REVHIEY"/>
<feature type="compositionally biased region" description="Low complexity" evidence="1">
    <location>
        <begin position="837"/>
        <end position="855"/>
    </location>
</feature>
<accession>A0A3E2HEY6</accession>
<keyword evidence="3" id="KW-1185">Reference proteome</keyword>
<feature type="compositionally biased region" description="Basic and acidic residues" evidence="1">
    <location>
        <begin position="783"/>
        <end position="811"/>
    </location>
</feature>
<evidence type="ECO:0000256" key="1">
    <source>
        <dbReference type="SAM" id="MobiDB-lite"/>
    </source>
</evidence>
<feature type="compositionally biased region" description="Low complexity" evidence="1">
    <location>
        <begin position="21"/>
        <end position="39"/>
    </location>
</feature>
<feature type="compositionally biased region" description="Polar residues" evidence="1">
    <location>
        <begin position="61"/>
        <end position="74"/>
    </location>
</feature>
<feature type="compositionally biased region" description="Low complexity" evidence="1">
    <location>
        <begin position="459"/>
        <end position="471"/>
    </location>
</feature>
<dbReference type="Proteomes" id="UP000258309">
    <property type="component" value="Unassembled WGS sequence"/>
</dbReference>